<evidence type="ECO:0000256" key="2">
    <source>
        <dbReference type="ARBA" id="ARBA00022452"/>
    </source>
</evidence>
<dbReference type="PROSITE" id="PS51257">
    <property type="entry name" value="PROKAR_LIPOPROTEIN"/>
    <property type="match status" value="1"/>
</dbReference>
<evidence type="ECO:0000313" key="9">
    <source>
        <dbReference type="Proteomes" id="UP000635384"/>
    </source>
</evidence>
<organism evidence="8 9">
    <name type="scientific">Erythrobacter rubeus</name>
    <dbReference type="NCBI Taxonomy" id="2760803"/>
    <lineage>
        <taxon>Bacteria</taxon>
        <taxon>Pseudomonadati</taxon>
        <taxon>Pseudomonadota</taxon>
        <taxon>Alphaproteobacteria</taxon>
        <taxon>Sphingomonadales</taxon>
        <taxon>Erythrobacteraceae</taxon>
        <taxon>Erythrobacter/Porphyrobacter group</taxon>
        <taxon>Erythrobacter</taxon>
    </lineage>
</organism>
<feature type="coiled-coil region" evidence="6">
    <location>
        <begin position="186"/>
        <end position="255"/>
    </location>
</feature>
<dbReference type="SUPFAM" id="SSF56954">
    <property type="entry name" value="Outer membrane efflux proteins (OEP)"/>
    <property type="match status" value="1"/>
</dbReference>
<evidence type="ECO:0000256" key="7">
    <source>
        <dbReference type="SAM" id="SignalP"/>
    </source>
</evidence>
<dbReference type="RefSeq" id="WP_190786255.1">
    <property type="nucleotide sequence ID" value="NZ_JACXLC010000001.1"/>
</dbReference>
<keyword evidence="7" id="KW-0732">Signal</keyword>
<gene>
    <name evidence="8" type="ORF">IB285_00010</name>
</gene>
<evidence type="ECO:0000256" key="5">
    <source>
        <dbReference type="ARBA" id="ARBA00023237"/>
    </source>
</evidence>
<name>A0ABR8KK97_9SPHN</name>
<comment type="subcellular location">
    <subcellularLocation>
        <location evidence="1">Cell outer membrane</location>
    </subcellularLocation>
</comment>
<proteinExistence type="predicted"/>
<keyword evidence="3" id="KW-0812">Transmembrane</keyword>
<keyword evidence="2" id="KW-1134">Transmembrane beta strand</keyword>
<evidence type="ECO:0000313" key="8">
    <source>
        <dbReference type="EMBL" id="MBD2840632.1"/>
    </source>
</evidence>
<dbReference type="Proteomes" id="UP000635384">
    <property type="component" value="Unassembled WGS sequence"/>
</dbReference>
<dbReference type="PANTHER" id="PTHR30026:SF21">
    <property type="entry name" value="SLR1270 PROTEIN"/>
    <property type="match status" value="1"/>
</dbReference>
<dbReference type="InterPro" id="IPR051906">
    <property type="entry name" value="TolC-like"/>
</dbReference>
<keyword evidence="9" id="KW-1185">Reference proteome</keyword>
<evidence type="ECO:0000256" key="3">
    <source>
        <dbReference type="ARBA" id="ARBA00022692"/>
    </source>
</evidence>
<protein>
    <submittedName>
        <fullName evidence="8">TolC family protein</fullName>
    </submittedName>
</protein>
<keyword evidence="4" id="KW-0472">Membrane</keyword>
<comment type="caution">
    <text evidence="8">The sequence shown here is derived from an EMBL/GenBank/DDBJ whole genome shotgun (WGS) entry which is preliminary data.</text>
</comment>
<feature type="signal peptide" evidence="7">
    <location>
        <begin position="1"/>
        <end position="19"/>
    </location>
</feature>
<accession>A0ABR8KK97</accession>
<keyword evidence="6" id="KW-0175">Coiled coil</keyword>
<sequence>MNKGIALLGASTFFLGACATVPEPFTSAELQEAASRNFAEVDAEQEPVTAPIDLYEAMARALKYNLDYKVELMEIALRERELDLQRYDMLPQLVANAGYAGRNNFSGASSLSLITQQQSLEPSTSQERDLFTADLSLSWDVLDFGLSYVRAKQGADEVLISQERRRKVANRVIEDVRSSYWRAVSAERLLTKLQELESSVTTTLENSERLSERRLSAPLTALTYQRELLQIQSQIRTLQRELVVAKSQLAALMNLRPGTDFSLALPDRTDHLPAVEYDGEDMMMTALLNRAELREVGYRQRINARELDAALLSALPSFRGVLGVNVDSNDFLFNNDWVNYGARASWNVLNLFRLPAQKRAVRAQNDLLEQRELALTMAVVTQVHVARARFGHLREELETVSRQMTVQDKILNQIRAGHATGVMSRQTLLREEMNTLVAEVQYDIAYAEAQNAYANLFASMGIDEFSPEVTGQEDVATLRASLAKLWQDREAAVRLSGQ</sequence>
<keyword evidence="5" id="KW-0998">Cell outer membrane</keyword>
<dbReference type="PANTHER" id="PTHR30026">
    <property type="entry name" value="OUTER MEMBRANE PROTEIN TOLC"/>
    <property type="match status" value="1"/>
</dbReference>
<dbReference type="Gene3D" id="1.20.1600.10">
    <property type="entry name" value="Outer membrane efflux proteins (OEP)"/>
    <property type="match status" value="1"/>
</dbReference>
<dbReference type="EMBL" id="JACXLC010000001">
    <property type="protein sequence ID" value="MBD2840632.1"/>
    <property type="molecule type" value="Genomic_DNA"/>
</dbReference>
<reference evidence="8 9" key="1">
    <citation type="submission" date="2020-09" db="EMBL/GenBank/DDBJ databases">
        <authorList>
            <person name="Yoon J.-W."/>
        </authorList>
    </citation>
    <scope>NUCLEOTIDE SEQUENCE [LARGE SCALE GENOMIC DNA]</scope>
    <source>
        <strain evidence="8 9">KMU-140</strain>
    </source>
</reference>
<evidence type="ECO:0000256" key="4">
    <source>
        <dbReference type="ARBA" id="ARBA00023136"/>
    </source>
</evidence>
<evidence type="ECO:0000256" key="6">
    <source>
        <dbReference type="SAM" id="Coils"/>
    </source>
</evidence>
<feature type="chain" id="PRO_5046736466" evidence="7">
    <location>
        <begin position="20"/>
        <end position="498"/>
    </location>
</feature>
<evidence type="ECO:0000256" key="1">
    <source>
        <dbReference type="ARBA" id="ARBA00004442"/>
    </source>
</evidence>